<feature type="compositionally biased region" description="Polar residues" evidence="3">
    <location>
        <begin position="789"/>
        <end position="804"/>
    </location>
</feature>
<feature type="compositionally biased region" description="Low complexity" evidence="3">
    <location>
        <begin position="684"/>
        <end position="709"/>
    </location>
</feature>
<feature type="region of interest" description="Disordered" evidence="3">
    <location>
        <begin position="666"/>
        <end position="804"/>
    </location>
</feature>
<evidence type="ECO:0000313" key="4">
    <source>
        <dbReference type="EMBL" id="KAG2385481.1"/>
    </source>
</evidence>
<keyword evidence="5" id="KW-1185">Reference proteome</keyword>
<dbReference type="Gene3D" id="1.25.10.10">
    <property type="entry name" value="Leucine-rich Repeat Variant"/>
    <property type="match status" value="1"/>
</dbReference>
<dbReference type="PANTHER" id="PTHR21467">
    <property type="entry name" value="PROTEIN PHOSPHATASE 4 REGULATORY SUBUNIT 4 PPP4R4"/>
    <property type="match status" value="1"/>
</dbReference>
<dbReference type="RefSeq" id="XP_044549474.1">
    <property type="nucleotide sequence ID" value="XM_044692808.1"/>
</dbReference>
<evidence type="ECO:0000256" key="2">
    <source>
        <dbReference type="PROSITE-ProRule" id="PRU00103"/>
    </source>
</evidence>
<dbReference type="Pfam" id="PF02985">
    <property type="entry name" value="HEAT"/>
    <property type="match status" value="1"/>
</dbReference>
<dbReference type="EMBL" id="PYSW02000018">
    <property type="protein sequence ID" value="KAG2385481.1"/>
    <property type="molecule type" value="Genomic_DNA"/>
</dbReference>
<name>A0AA88KLL4_NAELO</name>
<dbReference type="InterPro" id="IPR016024">
    <property type="entry name" value="ARM-type_fold"/>
</dbReference>
<feature type="repeat" description="HEAT" evidence="2">
    <location>
        <begin position="252"/>
        <end position="290"/>
    </location>
</feature>
<evidence type="ECO:0000313" key="5">
    <source>
        <dbReference type="Proteomes" id="UP000816034"/>
    </source>
</evidence>
<dbReference type="AlphaFoldDB" id="A0AA88KLL4"/>
<accession>A0AA88KLL4</accession>
<evidence type="ECO:0000256" key="1">
    <source>
        <dbReference type="ARBA" id="ARBA00022737"/>
    </source>
</evidence>
<organism evidence="4 5">
    <name type="scientific">Naegleria lovaniensis</name>
    <name type="common">Amoeba</name>
    <dbReference type="NCBI Taxonomy" id="51637"/>
    <lineage>
        <taxon>Eukaryota</taxon>
        <taxon>Discoba</taxon>
        <taxon>Heterolobosea</taxon>
        <taxon>Tetramitia</taxon>
        <taxon>Eutetramitia</taxon>
        <taxon>Vahlkampfiidae</taxon>
        <taxon>Naegleria</taxon>
    </lineage>
</organism>
<evidence type="ECO:0008006" key="6">
    <source>
        <dbReference type="Google" id="ProtNLM"/>
    </source>
</evidence>
<feature type="compositionally biased region" description="Basic and acidic residues" evidence="3">
    <location>
        <begin position="666"/>
        <end position="682"/>
    </location>
</feature>
<proteinExistence type="predicted"/>
<dbReference type="SUPFAM" id="SSF48371">
    <property type="entry name" value="ARM repeat"/>
    <property type="match status" value="1"/>
</dbReference>
<reference evidence="4 5" key="1">
    <citation type="journal article" date="2018" name="BMC Genomics">
        <title>The genome of Naegleria lovaniensis, the basis for a comparative approach to unravel pathogenicity factors of the human pathogenic amoeba N. fowleri.</title>
        <authorList>
            <person name="Liechti N."/>
            <person name="Schurch N."/>
            <person name="Bruggmann R."/>
            <person name="Wittwer M."/>
        </authorList>
    </citation>
    <scope>NUCLEOTIDE SEQUENCE [LARGE SCALE GENOMIC DNA]</scope>
    <source>
        <strain evidence="4 5">ATCC 30569</strain>
    </source>
</reference>
<comment type="caution">
    <text evidence="4">The sequence shown here is derived from an EMBL/GenBank/DDBJ whole genome shotgun (WGS) entry which is preliminary data.</text>
</comment>
<dbReference type="InterPro" id="IPR039918">
    <property type="entry name" value="PPP4R4"/>
</dbReference>
<protein>
    <recommendedName>
        <fullName evidence="6">Serine/threonine-protein phosphatase 4 regulatory subunit 4</fullName>
    </recommendedName>
</protein>
<keyword evidence="1" id="KW-0677">Repeat</keyword>
<feature type="compositionally biased region" description="Low complexity" evidence="3">
    <location>
        <begin position="726"/>
        <end position="773"/>
    </location>
</feature>
<dbReference type="Proteomes" id="UP000816034">
    <property type="component" value="Unassembled WGS sequence"/>
</dbReference>
<sequence length="804" mass="91324">MMNNETQVSLPHIQLSFPELSSSLLPSVSEVPLTEIRKNAQKKGQLLERYLVDENLGEVERAEYLLTKGTSVQKCSVLENLPSLFQRHQQKAISKIVTLFSDKIGKEDEETQIMIGDYLVPCFPLLPPENMKEVFALIQSMINNSGEHVASVWQDVLISAVDFMSTSLLENEIIPFAIQKGSLSETESNRCFCSKLLGSLSKRLPFQTIKQLYLQKSLDLCQDTSFSVRKTMAQEIINLSKGLGPEKSKQYLMPELIQLVKDETKLVRQAALETLTNMLSFFDEKYRADQIQQYYLNWIKSPPSDLYRILVERLGEIFYYLQIKEEDQISCFVNFFVSASKDNSQEIREFCAFNFPAIVKCVGSKRYEKCLHNSMVACCEDPSGTVRKRIASGFHEIVKLLSEDGTAKLLKNLFFSLLSDTNMEVRDKIVQNLNTILTCFKTALAKTSDSFFTNVISSINNYHSGVQNDWRRLENYFSHFQYFHLYFSREQIIDTFIPILKKQIFEGVAQPVKIQAATSLVIVTRGLQSLPRQKDILSSLIKDLISSRSYSNRMMFFDLCIPIMEHYSKKFSKELLFENVMKMEKDKVPNVRRRFCFMLPELKKTLTLPDDVILLAKIKEKLSYLSLDKDKDVKEAAMTARNILHTIETETNRGFRLNLQSADEIADKKKEKEETEWTDREYMTSVSNTYSSNTSSPTQVSPPSTSISSMRRKSIPNALKPNITNPSSNPPKSKSPSPSPTPYSSSSVKPKSGNTISRNQSSTTSRSATATSNVDQSKAKSKSTSSLSVNAHSIPRSTSSQSKH</sequence>
<gene>
    <name evidence="4" type="ORF">C9374_003296</name>
</gene>
<dbReference type="InterPro" id="IPR011989">
    <property type="entry name" value="ARM-like"/>
</dbReference>
<dbReference type="GeneID" id="68095751"/>
<dbReference type="PROSITE" id="PS50077">
    <property type="entry name" value="HEAT_REPEAT"/>
    <property type="match status" value="1"/>
</dbReference>
<dbReference type="InterPro" id="IPR021133">
    <property type="entry name" value="HEAT_type_2"/>
</dbReference>
<evidence type="ECO:0000256" key="3">
    <source>
        <dbReference type="SAM" id="MobiDB-lite"/>
    </source>
</evidence>
<dbReference type="PANTHER" id="PTHR21467:SF0">
    <property type="entry name" value="SERINE_THREONINE-PROTEIN PHOSPHATASE 4 REGULATORY SUBUNIT 4"/>
    <property type="match status" value="1"/>
</dbReference>
<dbReference type="InterPro" id="IPR000357">
    <property type="entry name" value="HEAT"/>
</dbReference>